<sequence length="77" mass="9299">MKQLSRKARLNYVDQQTLNNKAQVDVETSKYGKKRTEACLEAMSHIFIKMPREEWKVVLTFEPYLCGWRNEWLYGWL</sequence>
<protein>
    <submittedName>
        <fullName evidence="1">Malformin synthetase mlfA</fullName>
    </submittedName>
</protein>
<proteinExistence type="predicted"/>
<dbReference type="AlphaFoldDB" id="A0AAE1HAZ9"/>
<dbReference type="Proteomes" id="UP001219518">
    <property type="component" value="Unassembled WGS sequence"/>
</dbReference>
<dbReference type="EMBL" id="JAHWGI010000789">
    <property type="protein sequence ID" value="KAK3917799.1"/>
    <property type="molecule type" value="Genomic_DNA"/>
</dbReference>
<reference evidence="1" key="1">
    <citation type="submission" date="2021-07" db="EMBL/GenBank/DDBJ databases">
        <authorList>
            <person name="Catto M.A."/>
            <person name="Jacobson A."/>
            <person name="Kennedy G."/>
            <person name="Labadie P."/>
            <person name="Hunt B.G."/>
            <person name="Srinivasan R."/>
        </authorList>
    </citation>
    <scope>NUCLEOTIDE SEQUENCE</scope>
    <source>
        <strain evidence="1">PL_HMW_Pooled</strain>
        <tissue evidence="1">Head</tissue>
    </source>
</reference>
<organism evidence="1 2">
    <name type="scientific">Frankliniella fusca</name>
    <dbReference type="NCBI Taxonomy" id="407009"/>
    <lineage>
        <taxon>Eukaryota</taxon>
        <taxon>Metazoa</taxon>
        <taxon>Ecdysozoa</taxon>
        <taxon>Arthropoda</taxon>
        <taxon>Hexapoda</taxon>
        <taxon>Insecta</taxon>
        <taxon>Pterygota</taxon>
        <taxon>Neoptera</taxon>
        <taxon>Paraneoptera</taxon>
        <taxon>Thysanoptera</taxon>
        <taxon>Terebrantia</taxon>
        <taxon>Thripoidea</taxon>
        <taxon>Thripidae</taxon>
        <taxon>Frankliniella</taxon>
    </lineage>
</organism>
<evidence type="ECO:0000313" key="2">
    <source>
        <dbReference type="Proteomes" id="UP001219518"/>
    </source>
</evidence>
<reference evidence="1" key="2">
    <citation type="journal article" date="2023" name="BMC Genomics">
        <title>Pest status, molecular evolution, and epigenetic factors derived from the genome assembly of Frankliniella fusca, a thysanopteran phytovirus vector.</title>
        <authorList>
            <person name="Catto M.A."/>
            <person name="Labadie P.E."/>
            <person name="Jacobson A.L."/>
            <person name="Kennedy G.G."/>
            <person name="Srinivasan R."/>
            <person name="Hunt B.G."/>
        </authorList>
    </citation>
    <scope>NUCLEOTIDE SEQUENCE</scope>
    <source>
        <strain evidence="1">PL_HMW_Pooled</strain>
    </source>
</reference>
<name>A0AAE1HAZ9_9NEOP</name>
<keyword evidence="2" id="KW-1185">Reference proteome</keyword>
<gene>
    <name evidence="1" type="ORF">KUF71_007244</name>
</gene>
<comment type="caution">
    <text evidence="1">The sequence shown here is derived from an EMBL/GenBank/DDBJ whole genome shotgun (WGS) entry which is preliminary data.</text>
</comment>
<accession>A0AAE1HAZ9</accession>
<evidence type="ECO:0000313" key="1">
    <source>
        <dbReference type="EMBL" id="KAK3917799.1"/>
    </source>
</evidence>